<evidence type="ECO:0000313" key="3">
    <source>
        <dbReference type="Proteomes" id="UP000000347"/>
    </source>
</evidence>
<dbReference type="EMBL" id="CP002164">
    <property type="protein sequence ID" value="ADL41581.1"/>
    <property type="molecule type" value="Genomic_DNA"/>
</dbReference>
<dbReference type="STRING" id="608506.COB47_0226"/>
<feature type="transmembrane region" description="Helical" evidence="1">
    <location>
        <begin position="12"/>
        <end position="31"/>
    </location>
</feature>
<keyword evidence="1" id="KW-1133">Transmembrane helix</keyword>
<evidence type="ECO:0000313" key="2">
    <source>
        <dbReference type="EMBL" id="ADL41581.1"/>
    </source>
</evidence>
<keyword evidence="3" id="KW-1185">Reference proteome</keyword>
<gene>
    <name evidence="2" type="ordered locus">COB47_0226</name>
</gene>
<feature type="transmembrane region" description="Helical" evidence="1">
    <location>
        <begin position="107"/>
        <end position="126"/>
    </location>
</feature>
<accession>D9THU9</accession>
<dbReference type="KEGG" id="cob:COB47_0226"/>
<dbReference type="OrthoDB" id="1716465at2"/>
<keyword evidence="1" id="KW-0812">Transmembrane</keyword>
<dbReference type="HOGENOM" id="CLU_1472612_0_0_9"/>
<organism evidence="2 3">
    <name type="scientific">Caldicellulosiruptor obsidiansis (strain ATCC BAA-2073 / JCM 16842 / OB47)</name>
    <dbReference type="NCBI Taxonomy" id="608506"/>
    <lineage>
        <taxon>Bacteria</taxon>
        <taxon>Bacillati</taxon>
        <taxon>Bacillota</taxon>
        <taxon>Bacillota incertae sedis</taxon>
        <taxon>Caldicellulosiruptorales</taxon>
        <taxon>Caldicellulosiruptoraceae</taxon>
        <taxon>Caldicellulosiruptor</taxon>
    </lineage>
</organism>
<feature type="transmembrane region" description="Helical" evidence="1">
    <location>
        <begin position="77"/>
        <end position="101"/>
    </location>
</feature>
<protein>
    <submittedName>
        <fullName evidence="2">Uncharacterized protein</fullName>
    </submittedName>
</protein>
<dbReference type="AlphaFoldDB" id="D9THU9"/>
<sequence length="185" mass="21201">MNMANKTKYHFLNWALSGIIFSLLVLILFYLNRNSSISKGNIENRIAQLFIVVGIVVDSILDLSAEQNPNGYSKKILIKPVVFFITFSCVFNIGLLLLRIISSLKLLVMLIIFEFLFSFFTIRFFHLEKVKFCKYKNFGKIVVFFILAAIIFFVIFIPSLEGIGLYIAICVAGIVFFEILNMVLK</sequence>
<feature type="transmembrane region" description="Helical" evidence="1">
    <location>
        <begin position="163"/>
        <end position="184"/>
    </location>
</feature>
<name>D9THU9_CALOO</name>
<feature type="transmembrane region" description="Helical" evidence="1">
    <location>
        <begin position="138"/>
        <end position="157"/>
    </location>
</feature>
<proteinExistence type="predicted"/>
<dbReference type="Proteomes" id="UP000000347">
    <property type="component" value="Chromosome"/>
</dbReference>
<keyword evidence="1" id="KW-0472">Membrane</keyword>
<reference evidence="2 3" key="1">
    <citation type="journal article" date="2010" name="J. Bacteriol.">
        <title>Complete genome sequence of the cellulolytic thermophile Caldicellulosiruptor obsidiansis OB47T.</title>
        <authorList>
            <person name="Elkins J.G."/>
            <person name="Lochner A."/>
            <person name="Hamilton-Brehm S.D."/>
            <person name="Davenport K.W."/>
            <person name="Podar M."/>
            <person name="Brown S.D."/>
            <person name="Land M.L."/>
            <person name="Hauser L.J."/>
            <person name="Klingeman D.M."/>
            <person name="Raman B."/>
            <person name="Goodwin L.A."/>
            <person name="Tapia R."/>
            <person name="Meincke L.J."/>
            <person name="Detter J.C."/>
            <person name="Bruce D.C."/>
            <person name="Han C.S."/>
            <person name="Palumbo A.V."/>
            <person name="Cottingham R.W."/>
            <person name="Keller M."/>
            <person name="Graham D.E."/>
        </authorList>
    </citation>
    <scope>NUCLEOTIDE SEQUENCE [LARGE SCALE GENOMIC DNA]</scope>
    <source>
        <strain evidence="3">ATCC BAA-2073 / strain OB47</strain>
    </source>
</reference>
<evidence type="ECO:0000256" key="1">
    <source>
        <dbReference type="SAM" id="Phobius"/>
    </source>
</evidence>